<gene>
    <name evidence="1" type="ORF">NS965_20280</name>
</gene>
<dbReference type="Proteomes" id="UP001204061">
    <property type="component" value="Unassembled WGS sequence"/>
</dbReference>
<proteinExistence type="predicted"/>
<accession>A0AAW5MJV8</accession>
<protein>
    <submittedName>
        <fullName evidence="1">Uncharacterized protein</fullName>
    </submittedName>
</protein>
<reference evidence="1" key="1">
    <citation type="submission" date="2022-08" db="EMBL/GenBank/DDBJ databases">
        <title>A global survey of hypervirulent Aeromonas hydrophila identified this emerging pathogen in farmed fish in the lower Mekong River basin.</title>
        <authorList>
            <person name="Xu T."/>
            <person name="Rasmussen-Ivey C.R."/>
            <person name="Moen F.S."/>
            <person name="Fernandez Bravo A."/>
            <person name="Lamy B."/>
            <person name="Beaz-Hidalgo R."/>
            <person name="Khan C.D."/>
            <person name="Castro Escarpulli G."/>
            <person name="Yasin I.S.M."/>
            <person name="Figueras M.J."/>
            <person name="Azzam Sayuti M."/>
            <person name="Karim M.M."/>
            <person name="Alam K.M."/>
            <person name="Le T.T.T."/>
            <person name="Thao N.H.P."/>
            <person name="Addo S."/>
            <person name="Duodu S."/>
            <person name="Ali S."/>
            <person name="Mey S."/>
            <person name="Somony T."/>
            <person name="Liles M.R."/>
        </authorList>
    </citation>
    <scope>NUCLEOTIDE SEQUENCE</scope>
    <source>
        <strain evidence="1">0.14</strain>
    </source>
</reference>
<dbReference type="AlphaFoldDB" id="A0AAW5MJV8"/>
<sequence length="113" mass="12772">MIKSVVKFKDKYPDALKRVRSFVQVVALSTVFFACTPVIAKVVPVPSSMVELGKLEYVADLLDRCRCITPTWMERSGMSTVFLFSRVVLTAPAFTKLTSIVLIKCDYWEEISD</sequence>
<name>A0AAW5MJV8_AERVE</name>
<dbReference type="EMBL" id="JANLFC010000079">
    <property type="protein sequence ID" value="MCR4450725.1"/>
    <property type="molecule type" value="Genomic_DNA"/>
</dbReference>
<dbReference type="PROSITE" id="PS51257">
    <property type="entry name" value="PROKAR_LIPOPROTEIN"/>
    <property type="match status" value="1"/>
</dbReference>
<dbReference type="RefSeq" id="WP_257725965.1">
    <property type="nucleotide sequence ID" value="NZ_JANLFC010000079.1"/>
</dbReference>
<evidence type="ECO:0000313" key="2">
    <source>
        <dbReference type="Proteomes" id="UP001204061"/>
    </source>
</evidence>
<organism evidence="1 2">
    <name type="scientific">Aeromonas veronii</name>
    <dbReference type="NCBI Taxonomy" id="654"/>
    <lineage>
        <taxon>Bacteria</taxon>
        <taxon>Pseudomonadati</taxon>
        <taxon>Pseudomonadota</taxon>
        <taxon>Gammaproteobacteria</taxon>
        <taxon>Aeromonadales</taxon>
        <taxon>Aeromonadaceae</taxon>
        <taxon>Aeromonas</taxon>
    </lineage>
</organism>
<comment type="caution">
    <text evidence="1">The sequence shown here is derived from an EMBL/GenBank/DDBJ whole genome shotgun (WGS) entry which is preliminary data.</text>
</comment>
<evidence type="ECO:0000313" key="1">
    <source>
        <dbReference type="EMBL" id="MCR4450725.1"/>
    </source>
</evidence>